<dbReference type="PANTHER" id="PTHR30026:SF20">
    <property type="entry name" value="OUTER MEMBRANE PROTEIN TOLC"/>
    <property type="match status" value="1"/>
</dbReference>
<dbReference type="SUPFAM" id="SSF56954">
    <property type="entry name" value="Outer membrane efflux proteins (OEP)"/>
    <property type="match status" value="1"/>
</dbReference>
<protein>
    <submittedName>
        <fullName evidence="6">Outer membrane protein</fullName>
    </submittedName>
</protein>
<comment type="subcellular location">
    <subcellularLocation>
        <location evidence="1">Cell outer membrane</location>
    </subcellularLocation>
</comment>
<dbReference type="OrthoDB" id="2112924at2"/>
<dbReference type="RefSeq" id="WP_015327554.1">
    <property type="nucleotide sequence ID" value="NC_019978.1"/>
</dbReference>
<evidence type="ECO:0000256" key="4">
    <source>
        <dbReference type="ARBA" id="ARBA00023136"/>
    </source>
</evidence>
<dbReference type="HOGENOM" id="CLU_775605_0_0_9"/>
<evidence type="ECO:0000256" key="3">
    <source>
        <dbReference type="ARBA" id="ARBA00022692"/>
    </source>
</evidence>
<proteinExistence type="predicted"/>
<dbReference type="STRING" id="748449.Halha_1927"/>
<dbReference type="GO" id="GO:0015288">
    <property type="term" value="F:porin activity"/>
    <property type="evidence" value="ECO:0007669"/>
    <property type="project" value="TreeGrafter"/>
</dbReference>
<evidence type="ECO:0000313" key="6">
    <source>
        <dbReference type="EMBL" id="AGB41838.1"/>
    </source>
</evidence>
<dbReference type="Proteomes" id="UP000010880">
    <property type="component" value="Chromosome"/>
</dbReference>
<evidence type="ECO:0000313" key="7">
    <source>
        <dbReference type="Proteomes" id="UP000010880"/>
    </source>
</evidence>
<dbReference type="EMBL" id="CP003359">
    <property type="protein sequence ID" value="AGB41838.1"/>
    <property type="molecule type" value="Genomic_DNA"/>
</dbReference>
<organism evidence="6 7">
    <name type="scientific">Halobacteroides halobius (strain ATCC 35273 / DSM 5150 / MD-1)</name>
    <dbReference type="NCBI Taxonomy" id="748449"/>
    <lineage>
        <taxon>Bacteria</taxon>
        <taxon>Bacillati</taxon>
        <taxon>Bacillota</taxon>
        <taxon>Clostridia</taxon>
        <taxon>Halanaerobiales</taxon>
        <taxon>Halobacteroidaceae</taxon>
        <taxon>Halobacteroides</taxon>
    </lineage>
</organism>
<dbReference type="AlphaFoldDB" id="L0KCP6"/>
<evidence type="ECO:0000256" key="1">
    <source>
        <dbReference type="ARBA" id="ARBA00004442"/>
    </source>
</evidence>
<evidence type="ECO:0000256" key="2">
    <source>
        <dbReference type="ARBA" id="ARBA00022452"/>
    </source>
</evidence>
<dbReference type="GO" id="GO:0015562">
    <property type="term" value="F:efflux transmembrane transporter activity"/>
    <property type="evidence" value="ECO:0007669"/>
    <property type="project" value="InterPro"/>
</dbReference>
<keyword evidence="7" id="KW-1185">Reference proteome</keyword>
<dbReference type="PANTHER" id="PTHR30026">
    <property type="entry name" value="OUTER MEMBRANE PROTEIN TOLC"/>
    <property type="match status" value="1"/>
</dbReference>
<dbReference type="eggNOG" id="COG1538">
    <property type="taxonomic scope" value="Bacteria"/>
</dbReference>
<dbReference type="Gene3D" id="1.20.1600.10">
    <property type="entry name" value="Outer membrane efflux proteins (OEP)"/>
    <property type="match status" value="2"/>
</dbReference>
<reference evidence="7" key="1">
    <citation type="submission" date="2012-02" db="EMBL/GenBank/DDBJ databases">
        <title>The complete genome of Halobacteroides halobius DSM 5150.</title>
        <authorList>
            <person name="Lucas S."/>
            <person name="Copeland A."/>
            <person name="Lapidus A."/>
            <person name="Glavina del Rio T."/>
            <person name="Dalin E."/>
            <person name="Tice H."/>
            <person name="Bruce D."/>
            <person name="Goodwin L."/>
            <person name="Pitluck S."/>
            <person name="Peters L."/>
            <person name="Mikhailova N."/>
            <person name="Gu W."/>
            <person name="Kyrpides N."/>
            <person name="Mavromatis K."/>
            <person name="Ivanova N."/>
            <person name="Brettin T."/>
            <person name="Detter J.C."/>
            <person name="Han C."/>
            <person name="Larimer F."/>
            <person name="Land M."/>
            <person name="Hauser L."/>
            <person name="Markowitz V."/>
            <person name="Cheng J.-F."/>
            <person name="Hugenholtz P."/>
            <person name="Woyke T."/>
            <person name="Wu D."/>
            <person name="Tindall B."/>
            <person name="Pomrenke H."/>
            <person name="Brambilla E."/>
            <person name="Klenk H.-P."/>
            <person name="Eisen J.A."/>
        </authorList>
    </citation>
    <scope>NUCLEOTIDE SEQUENCE [LARGE SCALE GENOMIC DNA]</scope>
    <source>
        <strain evidence="7">ATCC 35273 / DSM 5150 / MD-1</strain>
    </source>
</reference>
<accession>L0KCP6</accession>
<sequence>MKRSEIILLIIVLIMIMIPVAVAKQPSLSLQKAIKLALKEDLDLKIAKTKLKTNKLIYQKNKINNLLLQSHTKYLENKLAFLEAKRNYYQQRNEVIIKLTKQYLNLLQKKKSLQLKESQLLLKKKELKNIRIQVRKGHKKRIKLLEKQIEYNSVEYELKKARDDYHLLQQKFKTTIGISENQKANMLKLDSPRIWRITKKEAVRIAKENNLVLKLNKKRIELTTANLKRIKVLDIPLLEIQRVKQKNKLAILQEEKIRRDLLTGVKRDYQQLIQAIGSLKLRKRHLKQIKKSYKIIKEYQQAGLRSKNELLQVKIRLLKGRSNYQIAITNYYLAILNLKQQMGLQIGVRFDDFSPKK</sequence>
<evidence type="ECO:0000256" key="5">
    <source>
        <dbReference type="ARBA" id="ARBA00023237"/>
    </source>
</evidence>
<keyword evidence="4" id="KW-0472">Membrane</keyword>
<dbReference type="GO" id="GO:0009279">
    <property type="term" value="C:cell outer membrane"/>
    <property type="evidence" value="ECO:0007669"/>
    <property type="project" value="UniProtKB-SubCell"/>
</dbReference>
<name>L0KCP6_HALHC</name>
<gene>
    <name evidence="6" type="ordered locus">Halha_1927</name>
</gene>
<keyword evidence="3" id="KW-0812">Transmembrane</keyword>
<keyword evidence="2" id="KW-1134">Transmembrane beta strand</keyword>
<keyword evidence="5" id="KW-0998">Cell outer membrane</keyword>
<dbReference type="KEGG" id="hhl:Halha_1927"/>
<dbReference type="InterPro" id="IPR051906">
    <property type="entry name" value="TolC-like"/>
</dbReference>
<dbReference type="GO" id="GO:1990281">
    <property type="term" value="C:efflux pump complex"/>
    <property type="evidence" value="ECO:0007669"/>
    <property type="project" value="TreeGrafter"/>
</dbReference>